<dbReference type="OrthoDB" id="23668at10239"/>
<dbReference type="InterPro" id="IPR009261">
    <property type="entry name" value="AcMNPV_AC78"/>
</dbReference>
<dbReference type="Pfam" id="PF06024">
    <property type="entry name" value="Orf78"/>
    <property type="match status" value="1"/>
</dbReference>
<dbReference type="KEGG" id="vg:5850433"/>
<accession>B0FDT9</accession>
<dbReference type="Proteomes" id="UP000203316">
    <property type="component" value="Segment"/>
</dbReference>
<name>B0FDT9_9ABAC</name>
<keyword evidence="1" id="KW-1133">Transmembrane helix</keyword>
<proteinExistence type="predicted"/>
<dbReference type="RefSeq" id="YP_001650981.1">
    <property type="nucleotide sequence ID" value="NC_010276.1"/>
</dbReference>
<protein>
    <recommendedName>
        <fullName evidence="4">Ac78</fullName>
    </recommendedName>
</protein>
<sequence>MDVPYERLGIKPPINYIPMKMAINDVGGNAVSSKSRQGEQNLAATDTNFDDYARFINGRGDGFEEGVLYNNTNAILIALVSVACVLVIFYVIYIIYISIILRERQSKIAAQQKFF</sequence>
<evidence type="ECO:0000313" key="2">
    <source>
        <dbReference type="EMBL" id="ABY65797.1"/>
    </source>
</evidence>
<evidence type="ECO:0008006" key="4">
    <source>
        <dbReference type="Google" id="ProtNLM"/>
    </source>
</evidence>
<keyword evidence="3" id="KW-1185">Reference proteome</keyword>
<evidence type="ECO:0000313" key="3">
    <source>
        <dbReference type="Proteomes" id="UP000203316"/>
    </source>
</evidence>
<feature type="transmembrane region" description="Helical" evidence="1">
    <location>
        <begin position="74"/>
        <end position="101"/>
    </location>
</feature>
<reference evidence="2 3" key="1">
    <citation type="submission" date="2007-11" db="EMBL/GenBank/DDBJ databases">
        <title>Sequence and organization of Orgyia leucostigma nucleopolyhedrovirus genome.</title>
        <authorList>
            <person name="Eveleigh R.J.M."/>
            <person name="Lapointe R."/>
            <person name="Graham R.I."/>
            <person name="Lauzon H.A.M."/>
            <person name="Pavlik L."/>
            <person name="Arif B.M."/>
            <person name="Lucarotti C.J."/>
        </authorList>
    </citation>
    <scope>NUCLEOTIDE SEQUENCE [LARGE SCALE GENOMIC DNA]</scope>
    <source>
        <strain evidence="2">CFS-77</strain>
    </source>
</reference>
<organism evidence="2 3">
    <name type="scientific">Orgyia leucostigma nucleopolyhedrovirus</name>
    <dbReference type="NCBI Taxonomy" id="490711"/>
    <lineage>
        <taxon>Viruses</taxon>
        <taxon>Viruses incertae sedis</taxon>
        <taxon>Naldaviricetes</taxon>
        <taxon>Lefavirales</taxon>
        <taxon>Baculoviridae</taxon>
        <taxon>Alphabaculovirus</taxon>
        <taxon>Alphabaculovirus orleucostigmae</taxon>
    </lineage>
</organism>
<keyword evidence="1" id="KW-0472">Membrane</keyword>
<keyword evidence="1" id="KW-0812">Transmembrane</keyword>
<evidence type="ECO:0000256" key="1">
    <source>
        <dbReference type="SAM" id="Phobius"/>
    </source>
</evidence>
<dbReference type="EMBL" id="EU309041">
    <property type="protein sequence ID" value="ABY65797.1"/>
    <property type="molecule type" value="Genomic_DNA"/>
</dbReference>
<dbReference type="GeneID" id="5850433"/>